<evidence type="ECO:0000313" key="2">
    <source>
        <dbReference type="Proteomes" id="UP000028582"/>
    </source>
</evidence>
<proteinExistence type="predicted"/>
<dbReference type="EMBL" id="ANJA01001939">
    <property type="protein sequence ID" value="ETO73226.1"/>
    <property type="molecule type" value="Genomic_DNA"/>
</dbReference>
<dbReference type="Proteomes" id="UP000028582">
    <property type="component" value="Unassembled WGS sequence"/>
</dbReference>
<evidence type="ECO:0000313" key="1">
    <source>
        <dbReference type="EMBL" id="ETO73226.1"/>
    </source>
</evidence>
<name>A0A081A2W5_PHYNI</name>
<accession>A0A081A2W5</accession>
<organism evidence="1 2">
    <name type="scientific">Phytophthora nicotianae P1976</name>
    <dbReference type="NCBI Taxonomy" id="1317066"/>
    <lineage>
        <taxon>Eukaryota</taxon>
        <taxon>Sar</taxon>
        <taxon>Stramenopiles</taxon>
        <taxon>Oomycota</taxon>
        <taxon>Peronosporomycetes</taxon>
        <taxon>Peronosporales</taxon>
        <taxon>Peronosporaceae</taxon>
        <taxon>Phytophthora</taxon>
    </lineage>
</organism>
<reference evidence="1 2" key="1">
    <citation type="submission" date="2013-11" db="EMBL/GenBank/DDBJ databases">
        <title>The Genome Sequence of Phytophthora parasitica P1976.</title>
        <authorList>
            <consortium name="The Broad Institute Genomics Platform"/>
            <person name="Russ C."/>
            <person name="Tyler B."/>
            <person name="Panabieres F."/>
            <person name="Shan W."/>
            <person name="Tripathy S."/>
            <person name="Grunwald N."/>
            <person name="Machado M."/>
            <person name="Johnson C.S."/>
            <person name="Walker B."/>
            <person name="Young S."/>
            <person name="Zeng Q."/>
            <person name="Gargeya S."/>
            <person name="Fitzgerald M."/>
            <person name="Haas B."/>
            <person name="Abouelleil A."/>
            <person name="Allen A.W."/>
            <person name="Alvarado L."/>
            <person name="Arachchi H.M."/>
            <person name="Berlin A.M."/>
            <person name="Chapman S.B."/>
            <person name="Gainer-Dewar J."/>
            <person name="Goldberg J."/>
            <person name="Griggs A."/>
            <person name="Gujja S."/>
            <person name="Hansen M."/>
            <person name="Howarth C."/>
            <person name="Imamovic A."/>
            <person name="Ireland A."/>
            <person name="Larimer J."/>
            <person name="McCowan C."/>
            <person name="Murphy C."/>
            <person name="Pearson M."/>
            <person name="Poon T.W."/>
            <person name="Priest M."/>
            <person name="Roberts A."/>
            <person name="Saif S."/>
            <person name="Shea T."/>
            <person name="Sisk P."/>
            <person name="Sykes S."/>
            <person name="Wortman J."/>
            <person name="Nusbaum C."/>
            <person name="Birren B."/>
        </authorList>
    </citation>
    <scope>NUCLEOTIDE SEQUENCE [LARGE SCALE GENOMIC DNA]</scope>
    <source>
        <strain evidence="1 2">P1976</strain>
    </source>
</reference>
<dbReference type="AlphaFoldDB" id="A0A081A2W5"/>
<protein>
    <submittedName>
        <fullName evidence="1">Uncharacterized protein</fullName>
    </submittedName>
</protein>
<gene>
    <name evidence="1" type="ORF">F444_10809</name>
</gene>
<sequence length="148" mass="16490">MTFQLALSDVSAFGPIRCSQTQSKYSSLMYSVGEATTHSPDFEVILPKVGFTLVIAVSERRGSQDGGNKERPRKLVFTSLNKMESPNCWKGKMHHLIIGQPGQQELESHHLVEQDGNPERHEQQSKMVNLVVTMVVHILKAGQNEECG</sequence>
<comment type="caution">
    <text evidence="1">The sequence shown here is derived from an EMBL/GenBank/DDBJ whole genome shotgun (WGS) entry which is preliminary data.</text>
</comment>